<evidence type="ECO:0000313" key="2">
    <source>
        <dbReference type="EMBL" id="GIJ63638.1"/>
    </source>
</evidence>
<sequence>MTSRTRRIIGVAVAVVLGVPAAAVLDPVAAAALDRPGPQVDAAAPARVAGAGPDPVASAVRPFTLPAPAWTAAGVAEKDAGSSLLRVETLDRAATRKAGVDGVLLRVRPVDAATAGGKARLDVDGDGRDDLVIWDRGGGWWVWYASGAAPLNRHPFGQAGDIPV</sequence>
<feature type="signal peptide" evidence="1">
    <location>
        <begin position="1"/>
        <end position="25"/>
    </location>
</feature>
<comment type="caution">
    <text evidence="2">The sequence shown here is derived from an EMBL/GenBank/DDBJ whole genome shotgun (WGS) entry which is preliminary data.</text>
</comment>
<dbReference type="SUPFAM" id="SSF69318">
    <property type="entry name" value="Integrin alpha N-terminal domain"/>
    <property type="match status" value="1"/>
</dbReference>
<evidence type="ECO:0008006" key="4">
    <source>
        <dbReference type="Google" id="ProtNLM"/>
    </source>
</evidence>
<feature type="chain" id="PRO_5039541919" description="Repeat domain-containing protein" evidence="1">
    <location>
        <begin position="26"/>
        <end position="164"/>
    </location>
</feature>
<evidence type="ECO:0000256" key="1">
    <source>
        <dbReference type="SAM" id="SignalP"/>
    </source>
</evidence>
<keyword evidence="1" id="KW-0732">Signal</keyword>
<dbReference type="AlphaFoldDB" id="A0A8J3ZLE9"/>
<accession>A0A8J3ZLE9</accession>
<proteinExistence type="predicted"/>
<dbReference type="Proteomes" id="UP000612585">
    <property type="component" value="Unassembled WGS sequence"/>
</dbReference>
<keyword evidence="3" id="KW-1185">Reference proteome</keyword>
<dbReference type="InterPro" id="IPR028994">
    <property type="entry name" value="Integrin_alpha_N"/>
</dbReference>
<evidence type="ECO:0000313" key="3">
    <source>
        <dbReference type="Proteomes" id="UP000612585"/>
    </source>
</evidence>
<dbReference type="RefSeq" id="WP_204010630.1">
    <property type="nucleotide sequence ID" value="NZ_BOPG01000100.1"/>
</dbReference>
<organism evidence="2 3">
    <name type="scientific">Virgisporangium aurantiacum</name>
    <dbReference type="NCBI Taxonomy" id="175570"/>
    <lineage>
        <taxon>Bacteria</taxon>
        <taxon>Bacillati</taxon>
        <taxon>Actinomycetota</taxon>
        <taxon>Actinomycetes</taxon>
        <taxon>Micromonosporales</taxon>
        <taxon>Micromonosporaceae</taxon>
        <taxon>Virgisporangium</taxon>
    </lineage>
</organism>
<protein>
    <recommendedName>
        <fullName evidence="4">Repeat domain-containing protein</fullName>
    </recommendedName>
</protein>
<dbReference type="EMBL" id="BOPG01000100">
    <property type="protein sequence ID" value="GIJ63638.1"/>
    <property type="molecule type" value="Genomic_DNA"/>
</dbReference>
<name>A0A8J3ZLE9_9ACTN</name>
<gene>
    <name evidence="2" type="ORF">Vau01_111540</name>
</gene>
<reference evidence="2" key="1">
    <citation type="submission" date="2021-01" db="EMBL/GenBank/DDBJ databases">
        <title>Whole genome shotgun sequence of Virgisporangium aurantiacum NBRC 16421.</title>
        <authorList>
            <person name="Komaki H."/>
            <person name="Tamura T."/>
        </authorList>
    </citation>
    <scope>NUCLEOTIDE SEQUENCE</scope>
    <source>
        <strain evidence="2">NBRC 16421</strain>
    </source>
</reference>